<dbReference type="SUPFAM" id="SSF51395">
    <property type="entry name" value="FMN-linked oxidoreductases"/>
    <property type="match status" value="1"/>
</dbReference>
<keyword evidence="2" id="KW-0285">Flavoprotein</keyword>
<proteinExistence type="predicted"/>
<dbReference type="CDD" id="cd02932">
    <property type="entry name" value="OYE_YqiM_FMN"/>
    <property type="match status" value="1"/>
</dbReference>
<keyword evidence="5" id="KW-0560">Oxidoreductase</keyword>
<evidence type="ECO:0000313" key="7">
    <source>
        <dbReference type="EMBL" id="TCD67429.1"/>
    </source>
</evidence>
<dbReference type="InterPro" id="IPR044152">
    <property type="entry name" value="YqjM-like"/>
</dbReference>
<dbReference type="PANTHER" id="PTHR43303:SF4">
    <property type="entry name" value="NADPH DEHYDROGENASE C23G7.10C-RELATED"/>
    <property type="match status" value="1"/>
</dbReference>
<dbReference type="EMBL" id="RWJN01000098">
    <property type="protein sequence ID" value="TCD67429.1"/>
    <property type="molecule type" value="Genomic_DNA"/>
</dbReference>
<dbReference type="Gene3D" id="3.20.20.70">
    <property type="entry name" value="Aldolase class I"/>
    <property type="match status" value="1"/>
</dbReference>
<organism evidence="7 8">
    <name type="scientific">Steccherinum ochraceum</name>
    <dbReference type="NCBI Taxonomy" id="92696"/>
    <lineage>
        <taxon>Eukaryota</taxon>
        <taxon>Fungi</taxon>
        <taxon>Dikarya</taxon>
        <taxon>Basidiomycota</taxon>
        <taxon>Agaricomycotina</taxon>
        <taxon>Agaricomycetes</taxon>
        <taxon>Polyporales</taxon>
        <taxon>Steccherinaceae</taxon>
        <taxon>Steccherinum</taxon>
    </lineage>
</organism>
<keyword evidence="4" id="KW-0521">NADP</keyword>
<sequence>MPANLPIVNAPAPNISYYTPSQFPAAGTAAVPQDYPRSNRERLVPKLFEPLKIRGLEFQNRLWLSPLCQYSCEDGFPGDWQLAHLGGIITRGPGLAFTEATSVVPEGRITPQDAGIWSDAYIEPWRRIVQFAHSQNQKLGMQLSHAGRKASTCAPWLHSGIAVGPLEGGWENVMGPTDEPFNPAYPKPHAMTKQDIKDVVKAFADAAKRALKAGFDLIEIHNAHGYLLHSFVSPASNTRTDEYGGSFENRIRFSLEVIDAVRAVIPQSMPLFVRISATDWLEESLPGTPSWKCEDTVKFAGIIAEHGVDLIDVSSGGNHAQQKIRGGPAYQAPFAEAVKRAHGDKILVTAVGTIVNGLMAQDILNKEQADAVFVGRQFIKNPGSVWSFAEDLGVAVTLAHQMEWPFIGRGSVGRTGVH</sequence>
<dbReference type="GO" id="GO:0003959">
    <property type="term" value="F:NADPH dehydrogenase activity"/>
    <property type="evidence" value="ECO:0007669"/>
    <property type="project" value="InterPro"/>
</dbReference>
<comment type="cofactor">
    <cofactor evidence="1">
        <name>FMN</name>
        <dbReference type="ChEBI" id="CHEBI:58210"/>
    </cofactor>
</comment>
<dbReference type="InterPro" id="IPR013785">
    <property type="entry name" value="Aldolase_TIM"/>
</dbReference>
<dbReference type="OrthoDB" id="72788at2759"/>
<name>A0A4R0RPZ8_9APHY</name>
<accession>A0A4R0RPZ8</accession>
<evidence type="ECO:0000313" key="8">
    <source>
        <dbReference type="Proteomes" id="UP000292702"/>
    </source>
</evidence>
<evidence type="ECO:0000256" key="3">
    <source>
        <dbReference type="ARBA" id="ARBA00022643"/>
    </source>
</evidence>
<dbReference type="GO" id="GO:0010181">
    <property type="term" value="F:FMN binding"/>
    <property type="evidence" value="ECO:0007669"/>
    <property type="project" value="InterPro"/>
</dbReference>
<protein>
    <recommendedName>
        <fullName evidence="6">NADH:flavin oxidoreductase/NADH oxidase N-terminal domain-containing protein</fullName>
    </recommendedName>
</protein>
<dbReference type="STRING" id="92696.A0A4R0RPZ8"/>
<evidence type="ECO:0000256" key="2">
    <source>
        <dbReference type="ARBA" id="ARBA00022630"/>
    </source>
</evidence>
<keyword evidence="8" id="KW-1185">Reference proteome</keyword>
<dbReference type="InterPro" id="IPR001155">
    <property type="entry name" value="OxRdtase_FMN_N"/>
</dbReference>
<feature type="domain" description="NADH:flavin oxidoreductase/NADH oxidase N-terminal" evidence="6">
    <location>
        <begin position="46"/>
        <end position="383"/>
    </location>
</feature>
<evidence type="ECO:0000256" key="4">
    <source>
        <dbReference type="ARBA" id="ARBA00022857"/>
    </source>
</evidence>
<evidence type="ECO:0000256" key="5">
    <source>
        <dbReference type="ARBA" id="ARBA00023002"/>
    </source>
</evidence>
<evidence type="ECO:0000256" key="1">
    <source>
        <dbReference type="ARBA" id="ARBA00001917"/>
    </source>
</evidence>
<evidence type="ECO:0000259" key="6">
    <source>
        <dbReference type="Pfam" id="PF00724"/>
    </source>
</evidence>
<dbReference type="AlphaFoldDB" id="A0A4R0RPZ8"/>
<dbReference type="PANTHER" id="PTHR43303">
    <property type="entry name" value="NADPH DEHYDROGENASE C23G7.10C-RELATED"/>
    <property type="match status" value="1"/>
</dbReference>
<comment type="caution">
    <text evidence="7">The sequence shown here is derived from an EMBL/GenBank/DDBJ whole genome shotgun (WGS) entry which is preliminary data.</text>
</comment>
<keyword evidence="3" id="KW-0288">FMN</keyword>
<reference evidence="7 8" key="1">
    <citation type="submission" date="2018-11" db="EMBL/GenBank/DDBJ databases">
        <title>Genome assembly of Steccherinum ochraceum LE-BIN_3174, the white-rot fungus of the Steccherinaceae family (The Residual Polyporoid clade, Polyporales, Basidiomycota).</title>
        <authorList>
            <person name="Fedorova T.V."/>
            <person name="Glazunova O.A."/>
            <person name="Landesman E.O."/>
            <person name="Moiseenko K.V."/>
            <person name="Psurtseva N.V."/>
            <person name="Savinova O.S."/>
            <person name="Shakhova N.V."/>
            <person name="Tyazhelova T.V."/>
            <person name="Vasina D.V."/>
        </authorList>
    </citation>
    <scope>NUCLEOTIDE SEQUENCE [LARGE SCALE GENOMIC DNA]</scope>
    <source>
        <strain evidence="7 8">LE-BIN_3174</strain>
    </source>
</reference>
<dbReference type="GO" id="GO:0050661">
    <property type="term" value="F:NADP binding"/>
    <property type="evidence" value="ECO:0007669"/>
    <property type="project" value="InterPro"/>
</dbReference>
<dbReference type="Pfam" id="PF00724">
    <property type="entry name" value="Oxidored_FMN"/>
    <property type="match status" value="1"/>
</dbReference>
<gene>
    <name evidence="7" type="ORF">EIP91_012401</name>
</gene>
<dbReference type="Proteomes" id="UP000292702">
    <property type="component" value="Unassembled WGS sequence"/>
</dbReference>